<sequence>MTTSFPPVTVDENFGVNTGSSYSYTRTVHLGPYTVQVRVQRSLRPHDSWAVAEILSADLTWTALAHTHSDSWFEHTTEPYGVNAKDELNEIADDLIRRVIAIIPRSTTVPQPTLDVIGALLAHTYGSTGERVITADDMRWAKEHGGPFRLLQRPDGSVLLTKAHRYDCPLLATAGAQVCDGLCQPVQSTAVPGCSPDAGSTR</sequence>
<dbReference type="EMBL" id="FNET01000037">
    <property type="protein sequence ID" value="SDN16367.1"/>
    <property type="molecule type" value="Genomic_DNA"/>
</dbReference>
<reference evidence="2" key="1">
    <citation type="submission" date="2016-10" db="EMBL/GenBank/DDBJ databases">
        <authorList>
            <person name="Varghese N."/>
            <person name="Submissions S."/>
        </authorList>
    </citation>
    <scope>NUCLEOTIDE SEQUENCE [LARGE SCALE GENOMIC DNA]</scope>
    <source>
        <strain evidence="2">DSM 44796</strain>
    </source>
</reference>
<dbReference type="Proteomes" id="UP000199682">
    <property type="component" value="Unassembled WGS sequence"/>
</dbReference>
<protein>
    <submittedName>
        <fullName evidence="1">Uncharacterized protein</fullName>
    </submittedName>
</protein>
<organism evidence="1 2">
    <name type="scientific">Lentzea albidocapillata subsp. violacea</name>
    <dbReference type="NCBI Taxonomy" id="128104"/>
    <lineage>
        <taxon>Bacteria</taxon>
        <taxon>Bacillati</taxon>
        <taxon>Actinomycetota</taxon>
        <taxon>Actinomycetes</taxon>
        <taxon>Pseudonocardiales</taxon>
        <taxon>Pseudonocardiaceae</taxon>
        <taxon>Lentzea</taxon>
    </lineage>
</organism>
<evidence type="ECO:0000313" key="1">
    <source>
        <dbReference type="EMBL" id="SDN16367.1"/>
    </source>
</evidence>
<dbReference type="RefSeq" id="WP_143028117.1">
    <property type="nucleotide sequence ID" value="NZ_FNET01000037.1"/>
</dbReference>
<accession>A0A1G9Z566</accession>
<name>A0A1G9Z566_9PSEU</name>
<proteinExistence type="predicted"/>
<gene>
    <name evidence="1" type="ORF">SAMN04488074_13726</name>
</gene>
<evidence type="ECO:0000313" key="2">
    <source>
        <dbReference type="Proteomes" id="UP000199682"/>
    </source>
</evidence>
<dbReference type="AlphaFoldDB" id="A0A1G9Z566"/>